<dbReference type="InterPro" id="IPR025668">
    <property type="entry name" value="Tnp_DDE_dom"/>
</dbReference>
<dbReference type="AlphaFoldDB" id="A0A5C4VNB9"/>
<accession>A0A5C4VNB9</accession>
<evidence type="ECO:0000313" key="2">
    <source>
        <dbReference type="EMBL" id="TNM37311.1"/>
    </source>
</evidence>
<evidence type="ECO:0000313" key="3">
    <source>
        <dbReference type="Proteomes" id="UP000313231"/>
    </source>
</evidence>
<feature type="domain" description="Transposase DDE" evidence="1">
    <location>
        <begin position="49"/>
        <end position="103"/>
    </location>
</feature>
<reference evidence="2 3" key="1">
    <citation type="journal article" date="2016" name="Int. J. Syst. Evol. Microbiol.">
        <title>Nocardioides albidus sp. nov., an actinobacterium isolated from garden soil.</title>
        <authorList>
            <person name="Singh H."/>
            <person name="Du J."/>
            <person name="Trinh H."/>
            <person name="Won K."/>
            <person name="Yang J.E."/>
            <person name="Yin C."/>
            <person name="Kook M."/>
            <person name="Yi T.H."/>
        </authorList>
    </citation>
    <scope>NUCLEOTIDE SEQUENCE [LARGE SCALE GENOMIC DNA]</scope>
    <source>
        <strain evidence="2 3">CCTCC AB 2015297</strain>
    </source>
</reference>
<organism evidence="2 3">
    <name type="scientific">Nocardioides albidus</name>
    <dbReference type="NCBI Taxonomy" id="1517589"/>
    <lineage>
        <taxon>Bacteria</taxon>
        <taxon>Bacillati</taxon>
        <taxon>Actinomycetota</taxon>
        <taxon>Actinomycetes</taxon>
        <taxon>Propionibacteriales</taxon>
        <taxon>Nocardioidaceae</taxon>
        <taxon>Nocardioides</taxon>
    </lineage>
</organism>
<comment type="caution">
    <text evidence="2">The sequence shown here is derived from an EMBL/GenBank/DDBJ whole genome shotgun (WGS) entry which is preliminary data.</text>
</comment>
<gene>
    <name evidence="2" type="ORF">FHP29_15825</name>
</gene>
<dbReference type="EMBL" id="VDMP01000026">
    <property type="protein sequence ID" value="TNM37311.1"/>
    <property type="molecule type" value="Genomic_DNA"/>
</dbReference>
<name>A0A5C4VNB9_9ACTN</name>
<dbReference type="Pfam" id="PF13751">
    <property type="entry name" value="DDE_Tnp_1_6"/>
    <property type="match status" value="1"/>
</dbReference>
<sequence length="108" mass="11915">MRGGLPLCSRLLKAKSGYVQDYNAQAIATADQFVIAAEVTNRGNDALAYAPRTRKNYARRAAVIEPVFAQIKHNRSINTISRRGLTAADSEWKLICGTHNLLKVDRTA</sequence>
<protein>
    <recommendedName>
        <fullName evidence="1">Transposase DDE domain-containing protein</fullName>
    </recommendedName>
</protein>
<keyword evidence="3" id="KW-1185">Reference proteome</keyword>
<proteinExistence type="predicted"/>
<dbReference type="Proteomes" id="UP000313231">
    <property type="component" value="Unassembled WGS sequence"/>
</dbReference>
<evidence type="ECO:0000259" key="1">
    <source>
        <dbReference type="Pfam" id="PF13751"/>
    </source>
</evidence>